<dbReference type="Pfam" id="PF04263">
    <property type="entry name" value="TPK_catalytic"/>
    <property type="match status" value="1"/>
</dbReference>
<protein>
    <recommendedName>
        <fullName evidence="5">Thiamine diphosphokinase</fullName>
        <ecNumber evidence="5">2.7.6.2</ecNumber>
    </recommendedName>
</protein>
<dbReference type="GO" id="GO:0006772">
    <property type="term" value="P:thiamine metabolic process"/>
    <property type="evidence" value="ECO:0007669"/>
    <property type="project" value="UniProtKB-UniRule"/>
</dbReference>
<dbReference type="InterPro" id="IPR007373">
    <property type="entry name" value="Thiamin_PyroPKinase_B1-bd"/>
</dbReference>
<dbReference type="SUPFAM" id="SSF63999">
    <property type="entry name" value="Thiamin pyrophosphokinase, catalytic domain"/>
    <property type="match status" value="1"/>
</dbReference>
<dbReference type="GO" id="GO:0030975">
    <property type="term" value="F:thiamine binding"/>
    <property type="evidence" value="ECO:0007669"/>
    <property type="project" value="InterPro"/>
</dbReference>
<dbReference type="InterPro" id="IPR036759">
    <property type="entry name" value="TPK_catalytic_sf"/>
</dbReference>
<sequence>MHITRENYTSRSEVVLFINGQFPKHMPLVQEFKKIFCTDGAYHKLVKRGVLPDVVSGDFDSLSEDKIDETVEIIPTPDQNFTDFEKALQLIKNEGYKSVAVFGCSGLEHDHFLGNLHSILKFKKELNITCFDDFGFYFFAEKKTKISGFQNEIISLFPFPKAKKITSTGVKYPLTKENLSIAKRVGTRNTITAETAQIEFSKGNLLLFVQNLK</sequence>
<dbReference type="Proteomes" id="UP000199138">
    <property type="component" value="Unassembled WGS sequence"/>
</dbReference>
<dbReference type="EC" id="2.7.6.2" evidence="5"/>
<evidence type="ECO:0000313" key="8">
    <source>
        <dbReference type="Proteomes" id="UP000199138"/>
    </source>
</evidence>
<keyword evidence="4" id="KW-0067">ATP-binding</keyword>
<dbReference type="SUPFAM" id="SSF63862">
    <property type="entry name" value="Thiamin pyrophosphokinase, substrate-binding domain"/>
    <property type="match status" value="1"/>
</dbReference>
<dbReference type="GO" id="GO:0004788">
    <property type="term" value="F:thiamine diphosphokinase activity"/>
    <property type="evidence" value="ECO:0007669"/>
    <property type="project" value="UniProtKB-UniRule"/>
</dbReference>
<accession>A0A1I7I0A0</accession>
<dbReference type="InterPro" id="IPR036371">
    <property type="entry name" value="TPK_B1-bd_sf"/>
</dbReference>
<proteinExistence type="predicted"/>
<gene>
    <name evidence="7" type="ORF">SAMN05216480_11227</name>
</gene>
<name>A0A1I7I0A0_9FLAO</name>
<dbReference type="GO" id="GO:0009229">
    <property type="term" value="P:thiamine diphosphate biosynthetic process"/>
    <property type="evidence" value="ECO:0007669"/>
    <property type="project" value="InterPro"/>
</dbReference>
<keyword evidence="3 7" id="KW-0418">Kinase</keyword>
<dbReference type="RefSeq" id="WP_093025823.1">
    <property type="nucleotide sequence ID" value="NZ_FPBK01000012.1"/>
</dbReference>
<dbReference type="InterPro" id="IPR053149">
    <property type="entry name" value="TPK"/>
</dbReference>
<evidence type="ECO:0000259" key="6">
    <source>
        <dbReference type="SMART" id="SM00983"/>
    </source>
</evidence>
<evidence type="ECO:0000313" key="7">
    <source>
        <dbReference type="EMBL" id="SFU66375.1"/>
    </source>
</evidence>
<reference evidence="7 8" key="1">
    <citation type="submission" date="2016-10" db="EMBL/GenBank/DDBJ databases">
        <authorList>
            <person name="de Groot N.N."/>
        </authorList>
    </citation>
    <scope>NUCLEOTIDE SEQUENCE [LARGE SCALE GENOMIC DNA]</scope>
    <source>
        <strain evidence="7 8">CGMCC 1.12333</strain>
    </source>
</reference>
<dbReference type="SMART" id="SM00983">
    <property type="entry name" value="TPK_B1_binding"/>
    <property type="match status" value="1"/>
</dbReference>
<dbReference type="Pfam" id="PF04265">
    <property type="entry name" value="TPK_B1_binding"/>
    <property type="match status" value="1"/>
</dbReference>
<dbReference type="GO" id="GO:0005524">
    <property type="term" value="F:ATP binding"/>
    <property type="evidence" value="ECO:0007669"/>
    <property type="project" value="UniProtKB-KW"/>
</dbReference>
<dbReference type="Gene3D" id="3.40.50.10240">
    <property type="entry name" value="Thiamin pyrophosphokinase, catalytic domain"/>
    <property type="match status" value="1"/>
</dbReference>
<feature type="domain" description="Thiamin pyrophosphokinase thiamin-binding" evidence="6">
    <location>
        <begin position="148"/>
        <end position="206"/>
    </location>
</feature>
<dbReference type="NCBIfam" id="TIGR01378">
    <property type="entry name" value="thi_PPkinase"/>
    <property type="match status" value="1"/>
</dbReference>
<dbReference type="STRING" id="1224947.SAMN05216480_11227"/>
<dbReference type="EMBL" id="FPBK01000012">
    <property type="protein sequence ID" value="SFU66375.1"/>
    <property type="molecule type" value="Genomic_DNA"/>
</dbReference>
<evidence type="ECO:0000256" key="5">
    <source>
        <dbReference type="NCBIfam" id="TIGR01378"/>
    </source>
</evidence>
<keyword evidence="1" id="KW-0808">Transferase</keyword>
<evidence type="ECO:0000256" key="3">
    <source>
        <dbReference type="ARBA" id="ARBA00022777"/>
    </source>
</evidence>
<dbReference type="CDD" id="cd07995">
    <property type="entry name" value="TPK"/>
    <property type="match status" value="1"/>
</dbReference>
<evidence type="ECO:0000256" key="2">
    <source>
        <dbReference type="ARBA" id="ARBA00022741"/>
    </source>
</evidence>
<dbReference type="AlphaFoldDB" id="A0A1I7I0A0"/>
<keyword evidence="2" id="KW-0547">Nucleotide-binding</keyword>
<dbReference type="GO" id="GO:0016301">
    <property type="term" value="F:kinase activity"/>
    <property type="evidence" value="ECO:0007669"/>
    <property type="project" value="UniProtKB-KW"/>
</dbReference>
<dbReference type="PANTHER" id="PTHR41299">
    <property type="entry name" value="THIAMINE PYROPHOSPHOKINASE"/>
    <property type="match status" value="1"/>
</dbReference>
<dbReference type="InterPro" id="IPR006282">
    <property type="entry name" value="Thi_PPkinase"/>
</dbReference>
<keyword evidence="8" id="KW-1185">Reference proteome</keyword>
<evidence type="ECO:0000256" key="1">
    <source>
        <dbReference type="ARBA" id="ARBA00022679"/>
    </source>
</evidence>
<evidence type="ECO:0000256" key="4">
    <source>
        <dbReference type="ARBA" id="ARBA00022840"/>
    </source>
</evidence>
<dbReference type="InterPro" id="IPR007371">
    <property type="entry name" value="TPK_catalytic"/>
</dbReference>
<organism evidence="7 8">
    <name type="scientific">Pustulibacterium marinum</name>
    <dbReference type="NCBI Taxonomy" id="1224947"/>
    <lineage>
        <taxon>Bacteria</taxon>
        <taxon>Pseudomonadati</taxon>
        <taxon>Bacteroidota</taxon>
        <taxon>Flavobacteriia</taxon>
        <taxon>Flavobacteriales</taxon>
        <taxon>Flavobacteriaceae</taxon>
        <taxon>Pustulibacterium</taxon>
    </lineage>
</organism>
<dbReference type="PANTHER" id="PTHR41299:SF1">
    <property type="entry name" value="THIAMINE PYROPHOSPHOKINASE"/>
    <property type="match status" value="1"/>
</dbReference>
<dbReference type="OrthoDB" id="1132102at2"/>